<keyword evidence="3" id="KW-1185">Reference proteome</keyword>
<comment type="caution">
    <text evidence="2">The sequence shown here is derived from an EMBL/GenBank/DDBJ whole genome shotgun (WGS) entry which is preliminary data.</text>
</comment>
<feature type="region of interest" description="Disordered" evidence="1">
    <location>
        <begin position="1"/>
        <end position="56"/>
    </location>
</feature>
<dbReference type="EMBL" id="JAYMGO010000022">
    <property type="protein sequence ID" value="KAL1251732.1"/>
    <property type="molecule type" value="Genomic_DNA"/>
</dbReference>
<evidence type="ECO:0000313" key="2">
    <source>
        <dbReference type="EMBL" id="KAL1251732.1"/>
    </source>
</evidence>
<sequence>MLTGNHTLPFLPINPDPGSSESSSPSVEAGEDDEGATTKSGSDTPESVVSEGKKKKKYIMQLTGGV</sequence>
<name>A0ABR3LFP6_9TELE</name>
<evidence type="ECO:0000256" key="1">
    <source>
        <dbReference type="SAM" id="MobiDB-lite"/>
    </source>
</evidence>
<evidence type="ECO:0000313" key="3">
    <source>
        <dbReference type="Proteomes" id="UP001558613"/>
    </source>
</evidence>
<accession>A0ABR3LFP6</accession>
<feature type="compositionally biased region" description="Polar residues" evidence="1">
    <location>
        <begin position="37"/>
        <end position="47"/>
    </location>
</feature>
<gene>
    <name evidence="2" type="ORF">QQF64_019528</name>
</gene>
<organism evidence="2 3">
    <name type="scientific">Cirrhinus molitorella</name>
    <name type="common">mud carp</name>
    <dbReference type="NCBI Taxonomy" id="172907"/>
    <lineage>
        <taxon>Eukaryota</taxon>
        <taxon>Metazoa</taxon>
        <taxon>Chordata</taxon>
        <taxon>Craniata</taxon>
        <taxon>Vertebrata</taxon>
        <taxon>Euteleostomi</taxon>
        <taxon>Actinopterygii</taxon>
        <taxon>Neopterygii</taxon>
        <taxon>Teleostei</taxon>
        <taxon>Ostariophysi</taxon>
        <taxon>Cypriniformes</taxon>
        <taxon>Cyprinidae</taxon>
        <taxon>Labeoninae</taxon>
        <taxon>Labeonini</taxon>
        <taxon>Cirrhinus</taxon>
    </lineage>
</organism>
<protein>
    <submittedName>
        <fullName evidence="2">Uncharacterized protein</fullName>
    </submittedName>
</protein>
<proteinExistence type="predicted"/>
<dbReference type="Proteomes" id="UP001558613">
    <property type="component" value="Unassembled WGS sequence"/>
</dbReference>
<reference evidence="2 3" key="1">
    <citation type="submission" date="2023-09" db="EMBL/GenBank/DDBJ databases">
        <authorList>
            <person name="Wang M."/>
        </authorList>
    </citation>
    <scope>NUCLEOTIDE SEQUENCE [LARGE SCALE GENOMIC DNA]</scope>
    <source>
        <strain evidence="2">GT-2023</strain>
        <tissue evidence="2">Liver</tissue>
    </source>
</reference>
<feature type="non-terminal residue" evidence="2">
    <location>
        <position position="66"/>
    </location>
</feature>